<sequence length="83" mass="9290">MNVDYDTVRVSIQFENGSDDPNDYPYYDHCAFDPGPLTPELAHRLLQIHLHNDSVQCKQKHAALSTLEAAGRLHRATRSVAAS</sequence>
<organism evidence="1 2">
    <name type="scientific">Nocardia terpenica</name>
    <dbReference type="NCBI Taxonomy" id="455432"/>
    <lineage>
        <taxon>Bacteria</taxon>
        <taxon>Bacillati</taxon>
        <taxon>Actinomycetota</taxon>
        <taxon>Actinomycetes</taxon>
        <taxon>Mycobacteriales</taxon>
        <taxon>Nocardiaceae</taxon>
        <taxon>Nocardia</taxon>
    </lineage>
</organism>
<dbReference type="EMBL" id="CP023778">
    <property type="protein sequence ID" value="ATL70603.1"/>
    <property type="molecule type" value="Genomic_DNA"/>
</dbReference>
<name>A0A291RSW7_9NOCA</name>
<dbReference type="Proteomes" id="UP000221961">
    <property type="component" value="Chromosome"/>
</dbReference>
<dbReference type="AlphaFoldDB" id="A0A291RSW7"/>
<evidence type="ECO:0000313" key="2">
    <source>
        <dbReference type="Proteomes" id="UP000221961"/>
    </source>
</evidence>
<dbReference type="GeneID" id="88362463"/>
<gene>
    <name evidence="1" type="ORF">CRH09_34950</name>
</gene>
<proteinExistence type="predicted"/>
<accession>A0A291RSW7</accession>
<dbReference type="RefSeq" id="WP_098697563.1">
    <property type="nucleotide sequence ID" value="NZ_CP023778.1"/>
</dbReference>
<protein>
    <submittedName>
        <fullName evidence="1">Uncharacterized protein</fullName>
    </submittedName>
</protein>
<evidence type="ECO:0000313" key="1">
    <source>
        <dbReference type="EMBL" id="ATL70603.1"/>
    </source>
</evidence>
<dbReference type="KEGG" id="ntp:CRH09_34950"/>
<reference evidence="1 2" key="1">
    <citation type="submission" date="2017-10" db="EMBL/GenBank/DDBJ databases">
        <title>Comparative genomics between pathogenic Norcardia.</title>
        <authorList>
            <person name="Zeng L."/>
        </authorList>
    </citation>
    <scope>NUCLEOTIDE SEQUENCE [LARGE SCALE GENOMIC DNA]</scope>
    <source>
        <strain evidence="1 2">NC_YFY_NT001</strain>
    </source>
</reference>